<dbReference type="PANTHER" id="PTHR30532:SF28">
    <property type="entry name" value="PETROBACTIN-BINDING PROTEIN YCLQ"/>
    <property type="match status" value="1"/>
</dbReference>
<evidence type="ECO:0000256" key="5">
    <source>
        <dbReference type="SAM" id="SignalP"/>
    </source>
</evidence>
<dbReference type="PROSITE" id="PS51257">
    <property type="entry name" value="PROKAR_LIPOPROTEIN"/>
    <property type="match status" value="1"/>
</dbReference>
<protein>
    <submittedName>
        <fullName evidence="7">ABC transporter substrate-binding protein</fullName>
    </submittedName>
</protein>
<feature type="signal peptide" evidence="5">
    <location>
        <begin position="1"/>
        <end position="24"/>
    </location>
</feature>
<evidence type="ECO:0000313" key="8">
    <source>
        <dbReference type="Proteomes" id="UP000436181"/>
    </source>
</evidence>
<keyword evidence="3" id="KW-0813">Transport</keyword>
<dbReference type="EMBL" id="WBZJ01000001">
    <property type="protein sequence ID" value="KAB3522746.1"/>
    <property type="molecule type" value="Genomic_DNA"/>
</dbReference>
<gene>
    <name evidence="7" type="ORF">F8377_00755</name>
</gene>
<dbReference type="Gene3D" id="3.40.50.1980">
    <property type="entry name" value="Nitrogenase molybdenum iron protein domain"/>
    <property type="match status" value="2"/>
</dbReference>
<dbReference type="RefSeq" id="WP_151842264.1">
    <property type="nucleotide sequence ID" value="NZ_CP061033.1"/>
</dbReference>
<name>A0ABQ6VE90_9CORY</name>
<evidence type="ECO:0000256" key="2">
    <source>
        <dbReference type="ARBA" id="ARBA00008814"/>
    </source>
</evidence>
<feature type="domain" description="Fe/B12 periplasmic-binding" evidence="6">
    <location>
        <begin position="65"/>
        <end position="337"/>
    </location>
</feature>
<evidence type="ECO:0000256" key="4">
    <source>
        <dbReference type="ARBA" id="ARBA00022729"/>
    </source>
</evidence>
<reference evidence="7 8" key="1">
    <citation type="submission" date="2019-10" db="EMBL/GenBank/DDBJ databases">
        <title>Corynebacterium sp novel species isolated from the respiratory tract of Marmot.</title>
        <authorList>
            <person name="Zhang G."/>
        </authorList>
    </citation>
    <scope>NUCLEOTIDE SEQUENCE [LARGE SCALE GENOMIC DNA]</scope>
    <source>
        <strain evidence="7 8">336</strain>
    </source>
</reference>
<keyword evidence="8" id="KW-1185">Reference proteome</keyword>
<dbReference type="Pfam" id="PF01497">
    <property type="entry name" value="Peripla_BP_2"/>
    <property type="match status" value="1"/>
</dbReference>
<dbReference type="InterPro" id="IPR051313">
    <property type="entry name" value="Bact_iron-sidero_bind"/>
</dbReference>
<comment type="similarity">
    <text evidence="2">Belongs to the bacterial solute-binding protein 8 family.</text>
</comment>
<dbReference type="Proteomes" id="UP000436181">
    <property type="component" value="Unassembled WGS sequence"/>
</dbReference>
<dbReference type="SUPFAM" id="SSF53807">
    <property type="entry name" value="Helical backbone' metal receptor"/>
    <property type="match status" value="1"/>
</dbReference>
<evidence type="ECO:0000256" key="1">
    <source>
        <dbReference type="ARBA" id="ARBA00004196"/>
    </source>
</evidence>
<comment type="subcellular location">
    <subcellularLocation>
        <location evidence="1">Cell envelope</location>
    </subcellularLocation>
</comment>
<evidence type="ECO:0000259" key="6">
    <source>
        <dbReference type="PROSITE" id="PS50983"/>
    </source>
</evidence>
<evidence type="ECO:0000256" key="3">
    <source>
        <dbReference type="ARBA" id="ARBA00022448"/>
    </source>
</evidence>
<keyword evidence="4 5" id="KW-0732">Signal</keyword>
<sequence length="338" mass="36816">MTNLRTRTRVKLVATLAMAGLTLAACGSNDSGNNTSQSASDNDKATTITVQDNSGDVTVPHPPKAVASTDNRTFEVLEKWGVDLVAAPKRLVPNTIPGYKNNDKITDLGTHREPDLEALVASQPDLIIAGQRFTQHEDEIKKLNPDTPVIDFEPREGENMADELKRQVTELGKIFDKEEDAQKLVDDFDAALKRAKDAYDGKSTVEAVNVSGGEIGYIAPTVGRFYGPVFDWVGLKPALKIEGATNNHEGDDVSVETLAQANPDFIIVMDRDGAIKSKEDGYKPAEEILKGNEALKNVKAMKEGHVYVAPQDTYTNESIITYTEVLNALADQFEAAKK</sequence>
<comment type="caution">
    <text evidence="7">The sequence shown here is derived from an EMBL/GenBank/DDBJ whole genome shotgun (WGS) entry which is preliminary data.</text>
</comment>
<dbReference type="InterPro" id="IPR002491">
    <property type="entry name" value="ABC_transptr_periplasmic_BD"/>
</dbReference>
<evidence type="ECO:0000313" key="7">
    <source>
        <dbReference type="EMBL" id="KAB3522746.1"/>
    </source>
</evidence>
<dbReference type="PROSITE" id="PS50983">
    <property type="entry name" value="FE_B12_PBP"/>
    <property type="match status" value="1"/>
</dbReference>
<accession>A0ABQ6VE90</accession>
<proteinExistence type="inferred from homology"/>
<dbReference type="PANTHER" id="PTHR30532">
    <property type="entry name" value="IRON III DICITRATE-BINDING PERIPLASMIC PROTEIN"/>
    <property type="match status" value="1"/>
</dbReference>
<feature type="chain" id="PRO_5045119986" evidence="5">
    <location>
        <begin position="25"/>
        <end position="338"/>
    </location>
</feature>
<organism evidence="7 8">
    <name type="scientific">Corynebacterium zhongnanshanii</name>
    <dbReference type="NCBI Taxonomy" id="2768834"/>
    <lineage>
        <taxon>Bacteria</taxon>
        <taxon>Bacillati</taxon>
        <taxon>Actinomycetota</taxon>
        <taxon>Actinomycetes</taxon>
        <taxon>Mycobacteriales</taxon>
        <taxon>Corynebacteriaceae</taxon>
        <taxon>Corynebacterium</taxon>
    </lineage>
</organism>